<reference evidence="8 9" key="1">
    <citation type="submission" date="2024-02" db="EMBL/GenBank/DDBJ databases">
        <authorList>
            <person name="Chen Y."/>
            <person name="Shah S."/>
            <person name="Dougan E. K."/>
            <person name="Thang M."/>
            <person name="Chan C."/>
        </authorList>
    </citation>
    <scope>NUCLEOTIDE SEQUENCE [LARGE SCALE GENOMIC DNA]</scope>
</reference>
<dbReference type="PANTHER" id="PTHR12378:SF80">
    <property type="entry name" value="IP06716P-RELATED"/>
    <property type="match status" value="1"/>
</dbReference>
<dbReference type="Pfam" id="PF05903">
    <property type="entry name" value="Peptidase_C97"/>
    <property type="match status" value="1"/>
</dbReference>
<evidence type="ECO:0008006" key="10">
    <source>
        <dbReference type="Google" id="ProtNLM"/>
    </source>
</evidence>
<keyword evidence="9" id="KW-1185">Reference proteome</keyword>
<evidence type="ECO:0000313" key="9">
    <source>
        <dbReference type="Proteomes" id="UP001642484"/>
    </source>
</evidence>
<dbReference type="EMBL" id="CAXAMN010016113">
    <property type="protein sequence ID" value="CAK9047338.1"/>
    <property type="molecule type" value="Genomic_DNA"/>
</dbReference>
<dbReference type="EMBL" id="CAXAMN010016224">
    <property type="protein sequence ID" value="CAK9047613.1"/>
    <property type="molecule type" value="Genomic_DNA"/>
</dbReference>
<dbReference type="Proteomes" id="UP001642484">
    <property type="component" value="Unassembled WGS sequence"/>
</dbReference>
<comment type="similarity">
    <text evidence="1">Belongs to the DeSI family.</text>
</comment>
<dbReference type="PROSITE" id="PS50031">
    <property type="entry name" value="EH"/>
    <property type="match status" value="1"/>
</dbReference>
<dbReference type="InterPro" id="IPR000261">
    <property type="entry name" value="EH_dom"/>
</dbReference>
<keyword evidence="3" id="KW-0378">Hydrolase</keyword>
<comment type="caution">
    <text evidence="8">The sequence shown here is derived from an EMBL/GenBank/DDBJ whole genome shotgun (WGS) entry which is preliminary data.</text>
</comment>
<evidence type="ECO:0000256" key="1">
    <source>
        <dbReference type="ARBA" id="ARBA00008140"/>
    </source>
</evidence>
<protein>
    <recommendedName>
        <fullName evidence="10">PPPDE domain-containing protein</fullName>
    </recommendedName>
</protein>
<evidence type="ECO:0000256" key="3">
    <source>
        <dbReference type="ARBA" id="ARBA00022801"/>
    </source>
</evidence>
<feature type="compositionally biased region" description="Basic and acidic residues" evidence="4">
    <location>
        <begin position="284"/>
        <end position="296"/>
    </location>
</feature>
<evidence type="ECO:0000256" key="2">
    <source>
        <dbReference type="ARBA" id="ARBA00022670"/>
    </source>
</evidence>
<feature type="region of interest" description="Disordered" evidence="4">
    <location>
        <begin position="355"/>
        <end position="380"/>
    </location>
</feature>
<feature type="compositionally biased region" description="Basic and acidic residues" evidence="4">
    <location>
        <begin position="355"/>
        <end position="372"/>
    </location>
</feature>
<dbReference type="InterPro" id="IPR008580">
    <property type="entry name" value="PPPDE_dom"/>
</dbReference>
<dbReference type="PANTHER" id="PTHR12378">
    <property type="entry name" value="DESUMOYLATING ISOPEPTIDASE"/>
    <property type="match status" value="1"/>
</dbReference>
<dbReference type="InterPro" id="IPR042266">
    <property type="entry name" value="PPPDE_sf"/>
</dbReference>
<evidence type="ECO:0000259" key="5">
    <source>
        <dbReference type="PROSITE" id="PS50031"/>
    </source>
</evidence>
<name>A0ABP0M985_9DINO</name>
<dbReference type="SMART" id="SM01179">
    <property type="entry name" value="DUF862"/>
    <property type="match status" value="1"/>
</dbReference>
<feature type="region of interest" description="Disordered" evidence="4">
    <location>
        <begin position="178"/>
        <end position="223"/>
    </location>
</feature>
<dbReference type="Gene3D" id="3.90.1720.30">
    <property type="entry name" value="PPPDE domains"/>
    <property type="match status" value="1"/>
</dbReference>
<feature type="compositionally biased region" description="Low complexity" evidence="4">
    <location>
        <begin position="199"/>
        <end position="220"/>
    </location>
</feature>
<evidence type="ECO:0000313" key="8">
    <source>
        <dbReference type="EMBL" id="CAK9047613.1"/>
    </source>
</evidence>
<sequence length="502" mass="54844">MFGLGKKPKPARVTLHIYDLGKQFAGVNMVCKAIGTGAFHAGVEVYDTEWSFGGGSNGKTHTGIFHCPPRGCDAHSYREPVDMGTTTMTKQDVKLLIEKLKPEWKGDDYDLLRRNCCHFSDALCISLGVGPLPGWVTSLAGVGAMLRSQVRLAIAAPAAVVDGVMAVANIFNQQPQPETFEAPAPAKAGHEGYGQAHGSPVSPASSASRASRASPEALRPNADSFAPGDQVEIFSHSRQQWCTGYVKLVEENWSPPYLEAVFWVAASDMGTGEMSTKKVPLGSKDVRRPTVSDAKDSAPGSSSWSVGEWVDVFSRSNNMWCPGRITHIHPDKVRVAYQIPGSPADDWFEKELESRSPDLRKAETDRPQEKPAGKQPTWSRAEEVHYREAFNKLLPFSTGKSTLDSDPLAEYLKTSGLPRKVLKQIWIASVTSATEADFDGFGRCCRLVAHCQAALAHNDAATIEVMEQAGEQLRQLLWEKFLDKVPTQMPEFGRPMRSSQAG</sequence>
<feature type="domain" description="EH" evidence="5">
    <location>
        <begin position="382"/>
        <end position="426"/>
    </location>
</feature>
<feature type="domain" description="PPPDE" evidence="6">
    <location>
        <begin position="11"/>
        <end position="151"/>
    </location>
</feature>
<dbReference type="Gene3D" id="1.10.238.10">
    <property type="entry name" value="EF-hand"/>
    <property type="match status" value="1"/>
</dbReference>
<keyword evidence="2" id="KW-0645">Protease</keyword>
<organism evidence="8 9">
    <name type="scientific">Durusdinium trenchii</name>
    <dbReference type="NCBI Taxonomy" id="1381693"/>
    <lineage>
        <taxon>Eukaryota</taxon>
        <taxon>Sar</taxon>
        <taxon>Alveolata</taxon>
        <taxon>Dinophyceae</taxon>
        <taxon>Suessiales</taxon>
        <taxon>Symbiodiniaceae</taxon>
        <taxon>Durusdinium</taxon>
    </lineage>
</organism>
<feature type="region of interest" description="Disordered" evidence="4">
    <location>
        <begin position="273"/>
        <end position="302"/>
    </location>
</feature>
<evidence type="ECO:0000256" key="4">
    <source>
        <dbReference type="SAM" id="MobiDB-lite"/>
    </source>
</evidence>
<evidence type="ECO:0000313" key="7">
    <source>
        <dbReference type="EMBL" id="CAK9047338.1"/>
    </source>
</evidence>
<gene>
    <name evidence="7" type="ORF">CCMP2556_LOCUS24495</name>
    <name evidence="8" type="ORF">CCMP2556_LOCUS24601</name>
</gene>
<proteinExistence type="inferred from homology"/>
<evidence type="ECO:0000259" key="6">
    <source>
        <dbReference type="PROSITE" id="PS51858"/>
    </source>
</evidence>
<accession>A0ABP0M985</accession>
<dbReference type="PROSITE" id="PS51858">
    <property type="entry name" value="PPPDE"/>
    <property type="match status" value="1"/>
</dbReference>